<dbReference type="Pfam" id="PF07714">
    <property type="entry name" value="PK_Tyr_Ser-Thr"/>
    <property type="match status" value="1"/>
</dbReference>
<evidence type="ECO:0000256" key="12">
    <source>
        <dbReference type="ARBA" id="ARBA00023170"/>
    </source>
</evidence>
<dbReference type="SMART" id="SM00220">
    <property type="entry name" value="S_TKc"/>
    <property type="match status" value="1"/>
</dbReference>
<evidence type="ECO:0000256" key="11">
    <source>
        <dbReference type="ARBA" id="ARBA00023136"/>
    </source>
</evidence>
<protein>
    <recommendedName>
        <fullName evidence="15">Protein kinase domain-containing protein</fullName>
    </recommendedName>
</protein>
<dbReference type="GO" id="GO:0005524">
    <property type="term" value="F:ATP binding"/>
    <property type="evidence" value="ECO:0007669"/>
    <property type="project" value="UniProtKB-KW"/>
</dbReference>
<dbReference type="SUPFAM" id="SSF56112">
    <property type="entry name" value="Protein kinase-like (PK-like)"/>
    <property type="match status" value="1"/>
</dbReference>
<dbReference type="AlphaFoldDB" id="A0A834D3J3"/>
<evidence type="ECO:0000256" key="7">
    <source>
        <dbReference type="ARBA" id="ARBA00022741"/>
    </source>
</evidence>
<dbReference type="PROSITE" id="PS00108">
    <property type="entry name" value="PROTEIN_KINASE_ST"/>
    <property type="match status" value="1"/>
</dbReference>
<evidence type="ECO:0000313" key="17">
    <source>
        <dbReference type="Proteomes" id="UP000619265"/>
    </source>
</evidence>
<dbReference type="Gene3D" id="1.10.510.10">
    <property type="entry name" value="Transferase(Phosphotransferase) domain 1"/>
    <property type="match status" value="1"/>
</dbReference>
<keyword evidence="11" id="KW-0472">Membrane</keyword>
<keyword evidence="13" id="KW-0325">Glycoprotein</keyword>
<dbReference type="Gene3D" id="3.30.200.20">
    <property type="entry name" value="Phosphorylase Kinase, domain 1"/>
    <property type="match status" value="1"/>
</dbReference>
<dbReference type="PANTHER" id="PTHR27002">
    <property type="entry name" value="RECEPTOR-LIKE SERINE/THREONINE-PROTEIN KINASE SD1-8"/>
    <property type="match status" value="1"/>
</dbReference>
<gene>
    <name evidence="16" type="ORF">F2P56_006558</name>
</gene>
<proteinExistence type="predicted"/>
<dbReference type="Gramene" id="Jr03_09970_p1">
    <property type="protein sequence ID" value="cds.Jr03_09970_p1"/>
    <property type="gene ID" value="Jr03_09970"/>
</dbReference>
<evidence type="ECO:0000256" key="5">
    <source>
        <dbReference type="ARBA" id="ARBA00022729"/>
    </source>
</evidence>
<evidence type="ECO:0000313" key="16">
    <source>
        <dbReference type="EMBL" id="KAF5474678.1"/>
    </source>
</evidence>
<reference evidence="16" key="2">
    <citation type="submission" date="2020-03" db="EMBL/GenBank/DDBJ databases">
        <title>Walnut 2.0.</title>
        <authorList>
            <person name="Marrano A."/>
            <person name="Britton M."/>
            <person name="Zimin A.V."/>
            <person name="Zaini P.A."/>
            <person name="Workman R."/>
            <person name="Puiu D."/>
            <person name="Bianco L."/>
            <person name="Allen B.J."/>
            <person name="Troggio M."/>
            <person name="Leslie C.A."/>
            <person name="Timp W."/>
            <person name="Dendekar A."/>
            <person name="Salzberg S.L."/>
            <person name="Neale D.B."/>
        </authorList>
    </citation>
    <scope>NUCLEOTIDE SEQUENCE</scope>
    <source>
        <tissue evidence="16">Leaves</tissue>
    </source>
</reference>
<keyword evidence="5" id="KW-0732">Signal</keyword>
<dbReference type="PROSITE" id="PS50011">
    <property type="entry name" value="PROTEIN_KINASE_DOM"/>
    <property type="match status" value="1"/>
</dbReference>
<dbReference type="Proteomes" id="UP000619265">
    <property type="component" value="Unassembled WGS sequence"/>
</dbReference>
<organism evidence="16 17">
    <name type="scientific">Juglans regia</name>
    <name type="common">English walnut</name>
    <dbReference type="NCBI Taxonomy" id="51240"/>
    <lineage>
        <taxon>Eukaryota</taxon>
        <taxon>Viridiplantae</taxon>
        <taxon>Streptophyta</taxon>
        <taxon>Embryophyta</taxon>
        <taxon>Tracheophyta</taxon>
        <taxon>Spermatophyta</taxon>
        <taxon>Magnoliopsida</taxon>
        <taxon>eudicotyledons</taxon>
        <taxon>Gunneridae</taxon>
        <taxon>Pentapetalae</taxon>
        <taxon>rosids</taxon>
        <taxon>fabids</taxon>
        <taxon>Fagales</taxon>
        <taxon>Juglandaceae</taxon>
        <taxon>Juglans</taxon>
    </lineage>
</organism>
<keyword evidence="4" id="KW-0812">Transmembrane</keyword>
<name>A0A834D3J3_JUGRE</name>
<reference evidence="16" key="1">
    <citation type="submission" date="2015-10" db="EMBL/GenBank/DDBJ databases">
        <authorList>
            <person name="Martinez-Garcia P.J."/>
            <person name="Crepeau M.W."/>
            <person name="Puiu D."/>
            <person name="Gonzalez-Ibeas D."/>
            <person name="Whalen J."/>
            <person name="Stevens K."/>
            <person name="Paul R."/>
            <person name="Butterfield T."/>
            <person name="Britton M."/>
            <person name="Reagan R."/>
            <person name="Chakraborty S."/>
            <person name="Walawage S.L."/>
            <person name="Vasquez-Gross H.A."/>
            <person name="Cardeno C."/>
            <person name="Famula R."/>
            <person name="Pratt K."/>
            <person name="Kuruganti S."/>
            <person name="Aradhya M.K."/>
            <person name="Leslie C.A."/>
            <person name="Dandekar A.M."/>
            <person name="Salzberg S.L."/>
            <person name="Wegrzyn J.L."/>
            <person name="Langley C.H."/>
            <person name="Neale D.B."/>
        </authorList>
    </citation>
    <scope>NUCLEOTIDE SEQUENCE</scope>
    <source>
        <tissue evidence="16">Leaves</tissue>
    </source>
</reference>
<evidence type="ECO:0000256" key="6">
    <source>
        <dbReference type="ARBA" id="ARBA00022737"/>
    </source>
</evidence>
<accession>A0A834D3J3</accession>
<comment type="caution">
    <text evidence="16">The sequence shown here is derived from an EMBL/GenBank/DDBJ whole genome shotgun (WGS) entry which is preliminary data.</text>
</comment>
<dbReference type="InterPro" id="IPR001245">
    <property type="entry name" value="Ser-Thr/Tyr_kinase_cat_dom"/>
</dbReference>
<dbReference type="FunFam" id="1.10.510.10:FF:000129">
    <property type="entry name" value="cysteine-rich receptor-like protein kinase 10"/>
    <property type="match status" value="1"/>
</dbReference>
<dbReference type="GO" id="GO:0006950">
    <property type="term" value="P:response to stress"/>
    <property type="evidence" value="ECO:0007669"/>
    <property type="project" value="UniProtKB-ARBA"/>
</dbReference>
<evidence type="ECO:0000256" key="2">
    <source>
        <dbReference type="ARBA" id="ARBA00022527"/>
    </source>
</evidence>
<keyword evidence="3" id="KW-0808">Transferase</keyword>
<feature type="compositionally biased region" description="Polar residues" evidence="14">
    <location>
        <begin position="271"/>
        <end position="282"/>
    </location>
</feature>
<keyword evidence="7" id="KW-0547">Nucleotide-binding</keyword>
<evidence type="ECO:0000256" key="8">
    <source>
        <dbReference type="ARBA" id="ARBA00022777"/>
    </source>
</evidence>
<dbReference type="GO" id="GO:0016020">
    <property type="term" value="C:membrane"/>
    <property type="evidence" value="ECO:0007669"/>
    <property type="project" value="UniProtKB-SubCell"/>
</dbReference>
<dbReference type="EMBL" id="LIHL02000003">
    <property type="protein sequence ID" value="KAF5474678.1"/>
    <property type="molecule type" value="Genomic_DNA"/>
</dbReference>
<dbReference type="InterPro" id="IPR000719">
    <property type="entry name" value="Prot_kinase_dom"/>
</dbReference>
<keyword evidence="2" id="KW-0723">Serine/threonine-protein kinase</keyword>
<keyword evidence="9" id="KW-0067">ATP-binding</keyword>
<dbReference type="PANTHER" id="PTHR27002:SF1073">
    <property type="entry name" value="CYSTEINE-RICH RECEPTOR-LIKE PROTEIN KINASE 29"/>
    <property type="match status" value="1"/>
</dbReference>
<dbReference type="InterPro" id="IPR008271">
    <property type="entry name" value="Ser/Thr_kinase_AS"/>
</dbReference>
<feature type="domain" description="Protein kinase" evidence="15">
    <location>
        <begin position="1"/>
        <end position="256"/>
    </location>
</feature>
<dbReference type="InterPro" id="IPR011009">
    <property type="entry name" value="Kinase-like_dom_sf"/>
</dbReference>
<sequence>MGSQQGDAEFKNEVRLVAMLQHRNLTRLLGFCLKGRERLLVYELVRNSSLDKFIFDPIKRAQLNWEVRDNIIQGIARGLLYLHQDSRLRIIHRDLKASNILLDADMNPKISDFGTARLFEADQTQANTHKIVGTYGYMPPEYVIRGHFSVKSDVFSFGVLVLEIVSGKKINSIICNGDNEVSLLSYAWRNWREGTISNLADPTIRNSCSETQIMRCIHIGLLCVQENLADRPNMASVVLMFNSQSITLPVPTRPAFLMHSNNDRSDKVHRSSSAQPSINEASISELDPR</sequence>
<keyword evidence="12" id="KW-0675">Receptor</keyword>
<evidence type="ECO:0000256" key="4">
    <source>
        <dbReference type="ARBA" id="ARBA00022692"/>
    </source>
</evidence>
<evidence type="ECO:0000256" key="13">
    <source>
        <dbReference type="ARBA" id="ARBA00023180"/>
    </source>
</evidence>
<evidence type="ECO:0000256" key="9">
    <source>
        <dbReference type="ARBA" id="ARBA00022840"/>
    </source>
</evidence>
<feature type="region of interest" description="Disordered" evidence="14">
    <location>
        <begin position="260"/>
        <end position="289"/>
    </location>
</feature>
<evidence type="ECO:0000256" key="1">
    <source>
        <dbReference type="ARBA" id="ARBA00004167"/>
    </source>
</evidence>
<evidence type="ECO:0000259" key="15">
    <source>
        <dbReference type="PROSITE" id="PS50011"/>
    </source>
</evidence>
<keyword evidence="8" id="KW-0418">Kinase</keyword>
<evidence type="ECO:0000256" key="3">
    <source>
        <dbReference type="ARBA" id="ARBA00022679"/>
    </source>
</evidence>
<evidence type="ECO:0000256" key="14">
    <source>
        <dbReference type="SAM" id="MobiDB-lite"/>
    </source>
</evidence>
<keyword evidence="6" id="KW-0677">Repeat</keyword>
<comment type="subcellular location">
    <subcellularLocation>
        <location evidence="1">Membrane</location>
        <topology evidence="1">Single-pass membrane protein</topology>
    </subcellularLocation>
</comment>
<dbReference type="GO" id="GO:0004674">
    <property type="term" value="F:protein serine/threonine kinase activity"/>
    <property type="evidence" value="ECO:0007669"/>
    <property type="project" value="UniProtKB-KW"/>
</dbReference>
<keyword evidence="10" id="KW-1133">Transmembrane helix</keyword>
<evidence type="ECO:0000256" key="10">
    <source>
        <dbReference type="ARBA" id="ARBA00022989"/>
    </source>
</evidence>